<accession>A0A1C3NX90</accession>
<evidence type="ECO:0000256" key="1">
    <source>
        <dbReference type="SAM" id="MobiDB-lite"/>
    </source>
</evidence>
<protein>
    <recommendedName>
        <fullName evidence="4">4-alpha-glucanotransferase</fullName>
    </recommendedName>
</protein>
<organism evidence="2 3">
    <name type="scientific">Candidatus Protofrankia californiensis</name>
    <dbReference type="NCBI Taxonomy" id="1839754"/>
    <lineage>
        <taxon>Bacteria</taxon>
        <taxon>Bacillati</taxon>
        <taxon>Actinomycetota</taxon>
        <taxon>Actinomycetes</taxon>
        <taxon>Frankiales</taxon>
        <taxon>Frankiaceae</taxon>
        <taxon>Protofrankia</taxon>
    </lineage>
</organism>
<gene>
    <name evidence="2" type="ORF">FDG2_2201</name>
</gene>
<sequence length="65" mass="7277">MLAAPGDALGDLRQPNLPGTVDSYPNWRLPVTDADGRPVTVERLRVDPQVRRLARLLACVREQDR</sequence>
<evidence type="ECO:0000313" key="2">
    <source>
        <dbReference type="EMBL" id="SBW22034.1"/>
    </source>
</evidence>
<reference evidence="3" key="1">
    <citation type="submission" date="2016-02" db="EMBL/GenBank/DDBJ databases">
        <authorList>
            <person name="Wibberg D."/>
        </authorList>
    </citation>
    <scope>NUCLEOTIDE SEQUENCE [LARGE SCALE GENOMIC DNA]</scope>
</reference>
<name>A0A1C3NX90_9ACTN</name>
<feature type="region of interest" description="Disordered" evidence="1">
    <location>
        <begin position="1"/>
        <end position="24"/>
    </location>
</feature>
<dbReference type="Proteomes" id="UP000199013">
    <property type="component" value="Unassembled WGS sequence"/>
</dbReference>
<dbReference type="EMBL" id="FLUV01000917">
    <property type="protein sequence ID" value="SBW22034.1"/>
    <property type="molecule type" value="Genomic_DNA"/>
</dbReference>
<evidence type="ECO:0008006" key="4">
    <source>
        <dbReference type="Google" id="ProtNLM"/>
    </source>
</evidence>
<keyword evidence="3" id="KW-1185">Reference proteome</keyword>
<proteinExistence type="predicted"/>
<dbReference type="AlphaFoldDB" id="A0A1C3NX90"/>
<evidence type="ECO:0000313" key="3">
    <source>
        <dbReference type="Proteomes" id="UP000199013"/>
    </source>
</evidence>